<dbReference type="InterPro" id="IPR000515">
    <property type="entry name" value="MetI-like"/>
</dbReference>
<comment type="subcellular location">
    <subcellularLocation>
        <location evidence="10">Cell inner membrane</location>
        <topology evidence="10">Multi-pass membrane protein</topology>
    </subcellularLocation>
    <subcellularLocation>
        <location evidence="1 9">Cell membrane</location>
        <topology evidence="1 9">Multi-pass membrane protein</topology>
    </subcellularLocation>
</comment>
<keyword evidence="10" id="KW-0997">Cell inner membrane</keyword>
<dbReference type="CDD" id="cd06261">
    <property type="entry name" value="TM_PBP2"/>
    <property type="match status" value="1"/>
</dbReference>
<reference evidence="12 13" key="1">
    <citation type="submission" date="2022-01" db="EMBL/GenBank/DDBJ databases">
        <authorList>
            <person name="Won M."/>
            <person name="Kim S.-J."/>
            <person name="Kwon S.-W."/>
        </authorList>
    </citation>
    <scope>NUCLEOTIDE SEQUENCE [LARGE SCALE GENOMIC DNA]</scope>
    <source>
        <strain evidence="12 13">KCTC 23505</strain>
    </source>
</reference>
<feature type="transmembrane region" description="Helical" evidence="9">
    <location>
        <begin position="296"/>
        <end position="315"/>
    </location>
</feature>
<feature type="domain" description="ABC transmembrane type-1" evidence="11">
    <location>
        <begin position="79"/>
        <end position="311"/>
    </location>
</feature>
<dbReference type="Gene3D" id="1.10.3720.10">
    <property type="entry name" value="MetI-like"/>
    <property type="match status" value="1"/>
</dbReference>
<evidence type="ECO:0000313" key="13">
    <source>
        <dbReference type="Proteomes" id="UP001521209"/>
    </source>
</evidence>
<feature type="transmembrane region" description="Helical" evidence="9">
    <location>
        <begin position="225"/>
        <end position="243"/>
    </location>
</feature>
<evidence type="ECO:0000256" key="1">
    <source>
        <dbReference type="ARBA" id="ARBA00004651"/>
    </source>
</evidence>
<evidence type="ECO:0000256" key="5">
    <source>
        <dbReference type="ARBA" id="ARBA00022592"/>
    </source>
</evidence>
<keyword evidence="5 10" id="KW-0592">Phosphate transport</keyword>
<comment type="function">
    <text evidence="10">Part of the binding-protein-dependent transport system for phosphate; probably responsible for the translocation of the substrate across the membrane.</text>
</comment>
<evidence type="ECO:0000256" key="10">
    <source>
        <dbReference type="RuleBase" id="RU363054"/>
    </source>
</evidence>
<sequence>MKRSGPFRLCLAAIAMVIPAALIFIVLFLAQYAWQAIFYNGVRFVGTINWSLGNLYANPVVSRGYHVPIGADYGILAFIVGTLFSSFLAILFALPVAVGTAIFLAEAVPARLRPGLSMLVELVAVVPSVVFGLWGIYVLAPLISHDIGPGITAILGFIPFFNINNSTGSGFGLLTASIVLALMITPIIATTLYDALLQVPRELRESAVALGATRFEVVTKTMLPTVRVTLIGGVVLGLGRALGETMAVLMVSGGALNYLPGTIFTPISTMASFILSQLDSALQDPTNMAVKSLAEIALVLFVITLAVNAAARVLVRGATFVRNL</sequence>
<dbReference type="EMBL" id="JAKGBZ010000014">
    <property type="protein sequence ID" value="MCF3946880.1"/>
    <property type="molecule type" value="Genomic_DNA"/>
</dbReference>
<dbReference type="SUPFAM" id="SSF161098">
    <property type="entry name" value="MetI-like"/>
    <property type="match status" value="1"/>
</dbReference>
<dbReference type="InterPro" id="IPR051124">
    <property type="entry name" value="Phosphate_Transport_Permease"/>
</dbReference>
<dbReference type="NCBIfam" id="TIGR02138">
    <property type="entry name" value="phosphate_pstC"/>
    <property type="match status" value="1"/>
</dbReference>
<keyword evidence="7 9" id="KW-1133">Transmembrane helix</keyword>
<dbReference type="PROSITE" id="PS50928">
    <property type="entry name" value="ABC_TM1"/>
    <property type="match status" value="1"/>
</dbReference>
<protein>
    <recommendedName>
        <fullName evidence="10">Phosphate transport system permease protein</fullName>
    </recommendedName>
</protein>
<dbReference type="PANTHER" id="PTHR30425:SF1">
    <property type="entry name" value="PHOSPHATE TRANSPORT SYSTEM PERMEASE PROTEIN PSTC"/>
    <property type="match status" value="1"/>
</dbReference>
<keyword evidence="6 9" id="KW-0812">Transmembrane</keyword>
<dbReference type="RefSeq" id="WP_235704110.1">
    <property type="nucleotide sequence ID" value="NZ_JAKGBZ010000014.1"/>
</dbReference>
<feature type="transmembrane region" description="Helical" evidence="9">
    <location>
        <begin position="75"/>
        <end position="104"/>
    </location>
</feature>
<dbReference type="InterPro" id="IPR035906">
    <property type="entry name" value="MetI-like_sf"/>
</dbReference>
<feature type="transmembrane region" description="Helical" evidence="9">
    <location>
        <begin position="173"/>
        <end position="193"/>
    </location>
</feature>
<proteinExistence type="inferred from homology"/>
<dbReference type="InterPro" id="IPR011864">
    <property type="entry name" value="Phosphate_PstC"/>
</dbReference>
<evidence type="ECO:0000256" key="7">
    <source>
        <dbReference type="ARBA" id="ARBA00022989"/>
    </source>
</evidence>
<keyword evidence="8 9" id="KW-0472">Membrane</keyword>
<feature type="transmembrane region" description="Helical" evidence="9">
    <location>
        <begin position="255"/>
        <end position="276"/>
    </location>
</feature>
<gene>
    <name evidence="12" type="primary">pstC</name>
    <name evidence="12" type="ORF">L2A60_09325</name>
</gene>
<evidence type="ECO:0000256" key="2">
    <source>
        <dbReference type="ARBA" id="ARBA00007069"/>
    </source>
</evidence>
<organism evidence="12 13">
    <name type="scientific">Acidiphilium iwatense</name>
    <dbReference type="NCBI Taxonomy" id="768198"/>
    <lineage>
        <taxon>Bacteria</taxon>
        <taxon>Pseudomonadati</taxon>
        <taxon>Pseudomonadota</taxon>
        <taxon>Alphaproteobacteria</taxon>
        <taxon>Acetobacterales</taxon>
        <taxon>Acidocellaceae</taxon>
        <taxon>Acidiphilium</taxon>
    </lineage>
</organism>
<evidence type="ECO:0000313" key="12">
    <source>
        <dbReference type="EMBL" id="MCF3946880.1"/>
    </source>
</evidence>
<keyword evidence="3 9" id="KW-0813">Transport</keyword>
<feature type="transmembrane region" description="Helical" evidence="9">
    <location>
        <begin position="143"/>
        <end position="161"/>
    </location>
</feature>
<evidence type="ECO:0000256" key="3">
    <source>
        <dbReference type="ARBA" id="ARBA00022448"/>
    </source>
</evidence>
<keyword evidence="13" id="KW-1185">Reference proteome</keyword>
<name>A0ABS9DXG4_9PROT</name>
<evidence type="ECO:0000256" key="9">
    <source>
        <dbReference type="RuleBase" id="RU363032"/>
    </source>
</evidence>
<dbReference type="Proteomes" id="UP001521209">
    <property type="component" value="Unassembled WGS sequence"/>
</dbReference>
<accession>A0ABS9DXG4</accession>
<evidence type="ECO:0000259" key="11">
    <source>
        <dbReference type="PROSITE" id="PS50928"/>
    </source>
</evidence>
<dbReference type="PANTHER" id="PTHR30425">
    <property type="entry name" value="PHOSPHATE TRANSPORT SYSTEM PERMEASE PROTEIN PST"/>
    <property type="match status" value="1"/>
</dbReference>
<comment type="caution">
    <text evidence="12">The sequence shown here is derived from an EMBL/GenBank/DDBJ whole genome shotgun (WGS) entry which is preliminary data.</text>
</comment>
<feature type="transmembrane region" description="Helical" evidence="9">
    <location>
        <begin position="116"/>
        <end position="137"/>
    </location>
</feature>
<evidence type="ECO:0000256" key="8">
    <source>
        <dbReference type="ARBA" id="ARBA00023136"/>
    </source>
</evidence>
<evidence type="ECO:0000256" key="4">
    <source>
        <dbReference type="ARBA" id="ARBA00022475"/>
    </source>
</evidence>
<keyword evidence="4" id="KW-1003">Cell membrane</keyword>
<comment type="similarity">
    <text evidence="2 10">Belongs to the binding-protein-dependent transport system permease family. CysTW subfamily.</text>
</comment>
<feature type="transmembrane region" description="Helical" evidence="9">
    <location>
        <begin position="9"/>
        <end position="34"/>
    </location>
</feature>
<dbReference type="Pfam" id="PF00528">
    <property type="entry name" value="BPD_transp_1"/>
    <property type="match status" value="1"/>
</dbReference>
<evidence type="ECO:0000256" key="6">
    <source>
        <dbReference type="ARBA" id="ARBA00022692"/>
    </source>
</evidence>